<dbReference type="AlphaFoldDB" id="A0AAV6MNV1"/>
<dbReference type="Proteomes" id="UP000685013">
    <property type="component" value="Chromosome 13"/>
</dbReference>
<dbReference type="EMBL" id="JAGKQH010000013">
    <property type="protein sequence ID" value="KAG6583646.1"/>
    <property type="molecule type" value="Genomic_DNA"/>
</dbReference>
<feature type="non-terminal residue" evidence="1">
    <location>
        <position position="1"/>
    </location>
</feature>
<gene>
    <name evidence="1" type="ORF">SDJN03_19578</name>
</gene>
<evidence type="ECO:0000313" key="2">
    <source>
        <dbReference type="Proteomes" id="UP000685013"/>
    </source>
</evidence>
<organism evidence="1 2">
    <name type="scientific">Cucurbita argyrosperma subsp. sororia</name>
    <dbReference type="NCBI Taxonomy" id="37648"/>
    <lineage>
        <taxon>Eukaryota</taxon>
        <taxon>Viridiplantae</taxon>
        <taxon>Streptophyta</taxon>
        <taxon>Embryophyta</taxon>
        <taxon>Tracheophyta</taxon>
        <taxon>Spermatophyta</taxon>
        <taxon>Magnoliopsida</taxon>
        <taxon>eudicotyledons</taxon>
        <taxon>Gunneridae</taxon>
        <taxon>Pentapetalae</taxon>
        <taxon>rosids</taxon>
        <taxon>fabids</taxon>
        <taxon>Cucurbitales</taxon>
        <taxon>Cucurbitaceae</taxon>
        <taxon>Cucurbiteae</taxon>
        <taxon>Cucurbita</taxon>
    </lineage>
</organism>
<accession>A0AAV6MNV1</accession>
<reference evidence="1 2" key="1">
    <citation type="journal article" date="2021" name="Hortic Res">
        <title>The domestication of Cucurbita argyrosperma as revealed by the genome of its wild relative.</title>
        <authorList>
            <person name="Barrera-Redondo J."/>
            <person name="Sanchez-de la Vega G."/>
            <person name="Aguirre-Liguori J.A."/>
            <person name="Castellanos-Morales G."/>
            <person name="Gutierrez-Guerrero Y.T."/>
            <person name="Aguirre-Dugua X."/>
            <person name="Aguirre-Planter E."/>
            <person name="Tenaillon M.I."/>
            <person name="Lira-Saade R."/>
            <person name="Eguiarte L.E."/>
        </authorList>
    </citation>
    <scope>NUCLEOTIDE SEQUENCE [LARGE SCALE GENOMIC DNA]</scope>
    <source>
        <strain evidence="1">JBR-2021</strain>
    </source>
</reference>
<sequence length="75" mass="8614">MQMWEQALHALIGKGMPPGHVGSDEVSTFFEGRKRRWSLGEKSKKEEGSWFSATCEEKKAKLQGMLKKKWFDPSI</sequence>
<evidence type="ECO:0000313" key="1">
    <source>
        <dbReference type="EMBL" id="KAG6583646.1"/>
    </source>
</evidence>
<comment type="caution">
    <text evidence="1">The sequence shown here is derived from an EMBL/GenBank/DDBJ whole genome shotgun (WGS) entry which is preliminary data.</text>
</comment>
<proteinExistence type="predicted"/>
<name>A0AAV6MNV1_9ROSI</name>
<keyword evidence="2" id="KW-1185">Reference proteome</keyword>
<protein>
    <submittedName>
        <fullName evidence="1">Uncharacterized protein</fullName>
    </submittedName>
</protein>